<evidence type="ECO:0000313" key="2">
    <source>
        <dbReference type="EMBL" id="MEQ2637116.1"/>
    </source>
</evidence>
<organism evidence="2 3">
    <name type="scientific">Paratractidigestivibacter faecalis</name>
    <dbReference type="NCBI Taxonomy" id="2292441"/>
    <lineage>
        <taxon>Bacteria</taxon>
        <taxon>Bacillati</taxon>
        <taxon>Actinomycetota</taxon>
        <taxon>Coriobacteriia</taxon>
        <taxon>Coriobacteriales</taxon>
        <taxon>Atopobiaceae</taxon>
        <taxon>Paratractidigestivibacter</taxon>
    </lineage>
</organism>
<dbReference type="EMBL" id="JBBNGS010000002">
    <property type="protein sequence ID" value="MEQ2637116.1"/>
    <property type="molecule type" value="Genomic_DNA"/>
</dbReference>
<name>A0ABV1IE23_9ACTN</name>
<protein>
    <submittedName>
        <fullName evidence="2">TatD family hydrolase</fullName>
    </submittedName>
</protein>
<reference evidence="2 3" key="1">
    <citation type="submission" date="2024-04" db="EMBL/GenBank/DDBJ databases">
        <title>Human intestinal bacterial collection.</title>
        <authorList>
            <person name="Pauvert C."/>
            <person name="Hitch T.C.A."/>
            <person name="Clavel T."/>
        </authorList>
    </citation>
    <scope>NUCLEOTIDE SEQUENCE [LARGE SCALE GENOMIC DNA]</scope>
    <source>
        <strain evidence="2 3">CLA-AA-H197</strain>
    </source>
</reference>
<evidence type="ECO:0000313" key="3">
    <source>
        <dbReference type="Proteomes" id="UP001478817"/>
    </source>
</evidence>
<dbReference type="Gene3D" id="3.20.20.140">
    <property type="entry name" value="Metal-dependent hydrolases"/>
    <property type="match status" value="1"/>
</dbReference>
<dbReference type="InterPro" id="IPR032466">
    <property type="entry name" value="Metal_Hydrolase"/>
</dbReference>
<sequence length="276" mass="28072">MTVGGVEGKKAPALFDAHCHLDWEADPAAVARACGQRGVALACCTVTPQAFLAARGALAAAPNVVLGVGAHPWWVADGRVGQTDVDLAAELAAEVPLVGEVGLDFSPARSDAAGNQAQVRALTRICEAAAVGAGGDPAGQRAISLHAVRSAGACLDVLEATGAAARCRCVMHWFSGSSDEFGRALRLGCSFSAGERMLATRRGREYARQLPAARLLLETDLPNGAGQGVGAEGLLASLDRALTALAQVRGVDKDELAATLAANAWALADGVCTLAV</sequence>
<dbReference type="SUPFAM" id="SSF51556">
    <property type="entry name" value="Metallo-dependent hydrolases"/>
    <property type="match status" value="1"/>
</dbReference>
<proteinExistence type="predicted"/>
<keyword evidence="3" id="KW-1185">Reference proteome</keyword>
<dbReference type="PIRSF" id="PIRSF005902">
    <property type="entry name" value="DNase_TatD"/>
    <property type="match status" value="1"/>
</dbReference>
<dbReference type="GO" id="GO:0016787">
    <property type="term" value="F:hydrolase activity"/>
    <property type="evidence" value="ECO:0007669"/>
    <property type="project" value="UniProtKB-KW"/>
</dbReference>
<gene>
    <name evidence="2" type="ORF">AAAT05_01935</name>
</gene>
<dbReference type="InterPro" id="IPR018228">
    <property type="entry name" value="DNase_TatD-rel_CS"/>
</dbReference>
<keyword evidence="1 2" id="KW-0378">Hydrolase</keyword>
<dbReference type="InterPro" id="IPR001130">
    <property type="entry name" value="TatD-like"/>
</dbReference>
<dbReference type="RefSeq" id="WP_349181518.1">
    <property type="nucleotide sequence ID" value="NZ_JBBNGS010000002.1"/>
</dbReference>
<evidence type="ECO:0000256" key="1">
    <source>
        <dbReference type="ARBA" id="ARBA00022801"/>
    </source>
</evidence>
<dbReference type="PROSITE" id="PS01137">
    <property type="entry name" value="TATD_1"/>
    <property type="match status" value="1"/>
</dbReference>
<dbReference type="Proteomes" id="UP001478817">
    <property type="component" value="Unassembled WGS sequence"/>
</dbReference>
<comment type="caution">
    <text evidence="2">The sequence shown here is derived from an EMBL/GenBank/DDBJ whole genome shotgun (WGS) entry which is preliminary data.</text>
</comment>
<dbReference type="Pfam" id="PF01026">
    <property type="entry name" value="TatD_DNase"/>
    <property type="match status" value="1"/>
</dbReference>
<dbReference type="PANTHER" id="PTHR47176:SF1">
    <property type="entry name" value="OS04G0577500 PROTEIN"/>
    <property type="match status" value="1"/>
</dbReference>
<dbReference type="PANTHER" id="PTHR47176">
    <property type="entry name" value="OSJNBA0020J04.13 PROTEIN"/>
    <property type="match status" value="1"/>
</dbReference>
<accession>A0ABV1IE23</accession>